<name>A0A933E9E9_UNCTE</name>
<accession>A0A933E9E9</accession>
<evidence type="ECO:0000313" key="2">
    <source>
        <dbReference type="EMBL" id="MBI4252023.1"/>
    </source>
</evidence>
<protein>
    <recommendedName>
        <fullName evidence="1">vWA-MoxR associated protein middle region 5 domain-containing protein</fullName>
    </recommendedName>
</protein>
<comment type="caution">
    <text evidence="2">The sequence shown here is derived from an EMBL/GenBank/DDBJ whole genome shotgun (WGS) entry which is preliminary data.</text>
</comment>
<dbReference type="InterPro" id="IPR045451">
    <property type="entry name" value="VMAP-M5"/>
</dbReference>
<feature type="domain" description="vWA-MoxR associated protein middle region 5" evidence="1">
    <location>
        <begin position="1"/>
        <end position="109"/>
    </location>
</feature>
<dbReference type="Pfam" id="PF19967">
    <property type="entry name" value="VMAP-M5"/>
    <property type="match status" value="1"/>
</dbReference>
<dbReference type="AlphaFoldDB" id="A0A933E9E9"/>
<dbReference type="Proteomes" id="UP000752292">
    <property type="component" value="Unassembled WGS sequence"/>
</dbReference>
<proteinExistence type="predicted"/>
<organism evidence="2 3">
    <name type="scientific">Tectimicrobiota bacterium</name>
    <dbReference type="NCBI Taxonomy" id="2528274"/>
    <lineage>
        <taxon>Bacteria</taxon>
        <taxon>Pseudomonadati</taxon>
        <taxon>Nitrospinota/Tectimicrobiota group</taxon>
        <taxon>Candidatus Tectimicrobiota</taxon>
    </lineage>
</organism>
<evidence type="ECO:0000313" key="3">
    <source>
        <dbReference type="Proteomes" id="UP000752292"/>
    </source>
</evidence>
<dbReference type="EMBL" id="JACQRX010000269">
    <property type="protein sequence ID" value="MBI4252023.1"/>
    <property type="molecule type" value="Genomic_DNA"/>
</dbReference>
<reference evidence="2" key="1">
    <citation type="submission" date="2020-07" db="EMBL/GenBank/DDBJ databases">
        <title>Huge and variable diversity of episymbiotic CPR bacteria and DPANN archaea in groundwater ecosystems.</title>
        <authorList>
            <person name="He C.Y."/>
            <person name="Keren R."/>
            <person name="Whittaker M."/>
            <person name="Farag I.F."/>
            <person name="Doudna J."/>
            <person name="Cate J.H.D."/>
            <person name="Banfield J.F."/>
        </authorList>
    </citation>
    <scope>NUCLEOTIDE SEQUENCE</scope>
    <source>
        <strain evidence="2">NC_groundwater_1370_Ag_S-0.2um_69_93</strain>
    </source>
</reference>
<sequence length="115" mass="12666">MKAEPVLAKLNELRKDAEGEGNVEEEALYHAFCYVSYEVGPFGEFVEKGKEPAGKKGTAPGDRAREYLEALEGLREEVAGDEEDMEFIALDRAAGFISRTLGDFQAYLDEAGEGR</sequence>
<gene>
    <name evidence="2" type="ORF">HY618_06140</name>
</gene>
<evidence type="ECO:0000259" key="1">
    <source>
        <dbReference type="Pfam" id="PF19967"/>
    </source>
</evidence>